<keyword evidence="5 9" id="KW-0067">ATP-binding</keyword>
<feature type="binding site" evidence="9">
    <location>
        <position position="50"/>
    </location>
    <ligand>
        <name>substrate</name>
    </ligand>
</feature>
<feature type="binding site" evidence="9">
    <location>
        <begin position="132"/>
        <end position="138"/>
    </location>
    <ligand>
        <name>ATP</name>
        <dbReference type="ChEBI" id="CHEBI:30616"/>
    </ligand>
</feature>
<reference evidence="11" key="1">
    <citation type="journal article" date="2006" name="Nature">
        <title>Deciphering the evolution and metabolism of an anammox bacterium from a community genome.</title>
        <authorList>
            <person name="Strous M."/>
            <person name="Pelletier E."/>
            <person name="Mangenot S."/>
            <person name="Rattei T."/>
            <person name="Lehner A."/>
            <person name="Taylor M.W."/>
            <person name="Horn M."/>
            <person name="Daims H."/>
            <person name="Bartol-Mavel D."/>
            <person name="Wincker P."/>
            <person name="Barbe V."/>
            <person name="Fonknechten N."/>
            <person name="Vallenet D."/>
            <person name="Segurens B."/>
            <person name="Schenowitz-Truong C."/>
            <person name="Medigue C."/>
            <person name="Collingro A."/>
            <person name="Snel B."/>
            <person name="Dutilh B.E."/>
            <person name="OpDenCamp H.J.M."/>
            <person name="vanDerDrift C."/>
            <person name="Cirpus I."/>
            <person name="vanDePas-Schoonen K.T."/>
            <person name="Harhangi H.R."/>
            <person name="vanNiftrik L."/>
            <person name="Schmid M."/>
            <person name="Keltjens J."/>
            <person name="vanDeVossenberg J."/>
            <person name="Kartal B."/>
            <person name="Meier H."/>
            <person name="Frishman D."/>
            <person name="Huynen M.A."/>
            <person name="Mewes H."/>
            <person name="Weissenbach J."/>
            <person name="Jetten M.S.M."/>
            <person name="Wagner M."/>
            <person name="LePaslier D."/>
        </authorList>
    </citation>
    <scope>NUCLEOTIDE SEQUENCE</scope>
</reference>
<dbReference type="InterPro" id="IPR001980">
    <property type="entry name" value="PPAT"/>
</dbReference>
<dbReference type="GO" id="GO:0015937">
    <property type="term" value="P:coenzyme A biosynthetic process"/>
    <property type="evidence" value="ECO:0007669"/>
    <property type="project" value="UniProtKB-UniRule"/>
</dbReference>
<comment type="cofactor">
    <cofactor evidence="9">
        <name>Mg(2+)</name>
        <dbReference type="ChEBI" id="CHEBI:18420"/>
    </cofactor>
</comment>
<feature type="binding site" evidence="9">
    <location>
        <position position="107"/>
    </location>
    <ligand>
        <name>ATP</name>
        <dbReference type="ChEBI" id="CHEBI:30616"/>
    </ligand>
</feature>
<evidence type="ECO:0000256" key="7">
    <source>
        <dbReference type="ARBA" id="ARBA00022993"/>
    </source>
</evidence>
<dbReference type="PRINTS" id="PR01020">
    <property type="entry name" value="LPSBIOSNTHSS"/>
</dbReference>
<keyword evidence="2 9" id="KW-0808">Transferase</keyword>
<evidence type="ECO:0000313" key="11">
    <source>
        <dbReference type="EMBL" id="CAJ71095.1"/>
    </source>
</evidence>
<dbReference type="CDD" id="cd02163">
    <property type="entry name" value="PPAT"/>
    <property type="match status" value="1"/>
</dbReference>
<accession>Q1PV35</accession>
<dbReference type="Pfam" id="PF01467">
    <property type="entry name" value="CTP_transf_like"/>
    <property type="match status" value="1"/>
</dbReference>
<dbReference type="SUPFAM" id="SSF52374">
    <property type="entry name" value="Nucleotidylyl transferase"/>
    <property type="match status" value="1"/>
</dbReference>
<comment type="subcellular location">
    <subcellularLocation>
        <location evidence="9">Cytoplasm</location>
    </subcellularLocation>
</comment>
<comment type="similarity">
    <text evidence="9">Belongs to the bacterial CoaD family.</text>
</comment>
<feature type="binding site" evidence="9">
    <location>
        <begin position="97"/>
        <end position="99"/>
    </location>
    <ligand>
        <name>ATP</name>
        <dbReference type="ChEBI" id="CHEBI:30616"/>
    </ligand>
</feature>
<evidence type="ECO:0000256" key="1">
    <source>
        <dbReference type="ARBA" id="ARBA00022490"/>
    </source>
</evidence>
<protein>
    <recommendedName>
        <fullName evidence="9">Phosphopantetheine adenylyltransferase</fullName>
        <ecNumber evidence="9">2.7.7.3</ecNumber>
    </recommendedName>
    <alternativeName>
        <fullName evidence="9">Dephospho-CoA pyrophosphorylase</fullName>
    </alternativeName>
    <alternativeName>
        <fullName evidence="9">Pantetheine-phosphate adenylyltransferase</fullName>
        <shortName evidence="9">PPAT</shortName>
    </alternativeName>
</protein>
<keyword evidence="7 9" id="KW-0173">Coenzyme A biosynthesis</keyword>
<keyword evidence="3 9" id="KW-0548">Nucleotidyltransferase</keyword>
<dbReference type="EMBL" id="CT573073">
    <property type="protein sequence ID" value="CAJ71095.1"/>
    <property type="molecule type" value="Genomic_DNA"/>
</dbReference>
<comment type="pathway">
    <text evidence="9">Cofactor biosynthesis; coenzyme A biosynthesis; CoA from (R)-pantothenate: step 4/5.</text>
</comment>
<dbReference type="GO" id="GO:0005524">
    <property type="term" value="F:ATP binding"/>
    <property type="evidence" value="ECO:0007669"/>
    <property type="project" value="UniProtKB-KW"/>
</dbReference>
<dbReference type="UniPathway" id="UPA00241">
    <property type="reaction ID" value="UER00355"/>
</dbReference>
<evidence type="ECO:0000256" key="4">
    <source>
        <dbReference type="ARBA" id="ARBA00022741"/>
    </source>
</evidence>
<feature type="domain" description="Cytidyltransferase-like" evidence="10">
    <location>
        <begin position="14"/>
        <end position="142"/>
    </location>
</feature>
<evidence type="ECO:0000256" key="9">
    <source>
        <dbReference type="HAMAP-Rule" id="MF_00151"/>
    </source>
</evidence>
<dbReference type="Gene3D" id="3.40.50.620">
    <property type="entry name" value="HUPs"/>
    <property type="match status" value="1"/>
</dbReference>
<dbReference type="InterPro" id="IPR004821">
    <property type="entry name" value="Cyt_trans-like"/>
</dbReference>
<comment type="catalytic activity">
    <reaction evidence="8 9">
        <text>(R)-4'-phosphopantetheine + ATP + H(+) = 3'-dephospho-CoA + diphosphate</text>
        <dbReference type="Rhea" id="RHEA:19801"/>
        <dbReference type="ChEBI" id="CHEBI:15378"/>
        <dbReference type="ChEBI" id="CHEBI:30616"/>
        <dbReference type="ChEBI" id="CHEBI:33019"/>
        <dbReference type="ChEBI" id="CHEBI:57328"/>
        <dbReference type="ChEBI" id="CHEBI:61723"/>
        <dbReference type="EC" id="2.7.7.3"/>
    </reaction>
</comment>
<feature type="binding site" evidence="9">
    <location>
        <position position="82"/>
    </location>
    <ligand>
        <name>substrate</name>
    </ligand>
</feature>
<dbReference type="AlphaFoldDB" id="Q1PV35"/>
<proteinExistence type="inferred from homology"/>
<reference evidence="11" key="2">
    <citation type="submission" date="2006-01" db="EMBL/GenBank/DDBJ databases">
        <authorList>
            <person name="Genoscope"/>
        </authorList>
    </citation>
    <scope>NUCLEOTIDE SEQUENCE</scope>
</reference>
<evidence type="ECO:0000256" key="3">
    <source>
        <dbReference type="ARBA" id="ARBA00022695"/>
    </source>
</evidence>
<evidence type="ECO:0000256" key="5">
    <source>
        <dbReference type="ARBA" id="ARBA00022840"/>
    </source>
</evidence>
<feature type="binding site" evidence="9">
    <location>
        <position position="26"/>
    </location>
    <ligand>
        <name>ATP</name>
        <dbReference type="ChEBI" id="CHEBI:30616"/>
    </ligand>
</feature>
<keyword evidence="4 9" id="KW-0547">Nucleotide-binding</keyword>
<keyword evidence="1 9" id="KW-0963">Cytoplasm</keyword>
<sequence length="175" mass="19939">MVLIHRVQSMRTAVYPGMFDPVTNGHLDVIRRGSVIFSGLIVSVGCNPLKQALFSVEERMEMIRHNVKDFKNVEVDCFEGMLVDHLAKRGTNIILRGIRTASDFEYERNRALTNRVFDKNAETVFVMASEQYLFLNSALIKETASLGGNVSKFVPPDVERGLMQKFKRLQRKKTT</sequence>
<dbReference type="PANTHER" id="PTHR21342:SF1">
    <property type="entry name" value="PHOSPHOPANTETHEINE ADENYLYLTRANSFERASE"/>
    <property type="match status" value="1"/>
</dbReference>
<evidence type="ECO:0000259" key="10">
    <source>
        <dbReference type="Pfam" id="PF01467"/>
    </source>
</evidence>
<dbReference type="GO" id="GO:0005737">
    <property type="term" value="C:cytoplasm"/>
    <property type="evidence" value="ECO:0007669"/>
    <property type="project" value="UniProtKB-SubCell"/>
</dbReference>
<feature type="site" description="Transition state stabilizer" evidence="9">
    <location>
        <position position="26"/>
    </location>
</feature>
<keyword evidence="6 9" id="KW-0460">Magnesium</keyword>
<dbReference type="NCBIfam" id="TIGR01510">
    <property type="entry name" value="coaD_prev_kdtB"/>
    <property type="match status" value="1"/>
</dbReference>
<gene>
    <name evidence="9 11" type="primary">coaD</name>
    <name evidence="11" type="ORF">kustc0350</name>
</gene>
<evidence type="ECO:0000256" key="8">
    <source>
        <dbReference type="ARBA" id="ARBA00029346"/>
    </source>
</evidence>
<dbReference type="HAMAP" id="MF_00151">
    <property type="entry name" value="PPAT_bact"/>
    <property type="match status" value="1"/>
</dbReference>
<dbReference type="EC" id="2.7.7.3" evidence="9"/>
<dbReference type="InterPro" id="IPR014729">
    <property type="entry name" value="Rossmann-like_a/b/a_fold"/>
</dbReference>
<organism evidence="11">
    <name type="scientific">Kuenenia stuttgartiensis</name>
    <dbReference type="NCBI Taxonomy" id="174633"/>
    <lineage>
        <taxon>Bacteria</taxon>
        <taxon>Pseudomonadati</taxon>
        <taxon>Planctomycetota</taxon>
        <taxon>Candidatus Brocadiia</taxon>
        <taxon>Candidatus Brocadiales</taxon>
        <taxon>Candidatus Brocadiaceae</taxon>
        <taxon>Candidatus Kuenenia</taxon>
    </lineage>
</organism>
<name>Q1PV35_KUEST</name>
<dbReference type="GO" id="GO:0004595">
    <property type="term" value="F:pantetheine-phosphate adenylyltransferase activity"/>
    <property type="evidence" value="ECO:0007669"/>
    <property type="project" value="UniProtKB-UniRule"/>
</dbReference>
<feature type="binding site" evidence="9">
    <location>
        <position position="96"/>
    </location>
    <ligand>
        <name>substrate</name>
    </ligand>
</feature>
<dbReference type="NCBIfam" id="TIGR00125">
    <property type="entry name" value="cyt_tran_rel"/>
    <property type="match status" value="1"/>
</dbReference>
<evidence type="ECO:0000256" key="6">
    <source>
        <dbReference type="ARBA" id="ARBA00022842"/>
    </source>
</evidence>
<comment type="function">
    <text evidence="9">Reversibly transfers an adenylyl group from ATP to 4'-phosphopantetheine, yielding dephospho-CoA (dPCoA) and pyrophosphate.</text>
</comment>
<comment type="subunit">
    <text evidence="9">Homohexamer.</text>
</comment>
<comment type="caution">
    <text evidence="9">Lacks conserved residue(s) required for the propagation of feature annotation.</text>
</comment>
<dbReference type="PANTHER" id="PTHR21342">
    <property type="entry name" value="PHOSPHOPANTETHEINE ADENYLYLTRANSFERASE"/>
    <property type="match status" value="1"/>
</dbReference>
<evidence type="ECO:0000256" key="2">
    <source>
        <dbReference type="ARBA" id="ARBA00022679"/>
    </source>
</evidence>